<dbReference type="STRING" id="221109.gene:10735268"/>
<dbReference type="EMBL" id="BA000028">
    <property type="protein sequence ID" value="BAC14972.1"/>
    <property type="molecule type" value="Genomic_DNA"/>
</dbReference>
<dbReference type="Proteomes" id="UP000000822">
    <property type="component" value="Chromosome"/>
</dbReference>
<keyword evidence="2" id="KW-1185">Reference proteome</keyword>
<dbReference type="OrthoDB" id="2352933at2"/>
<sequence>MTKGRKEVNIELKTMIHDIETGDKETQKQSFSGELMVQGKFDVLRYTEVLEDGQKIQNMITIQPERVAIRRSGAIKMSQQFQENSRTENIYQHMHGSMRMETFTNRISFEKENDDKGNLQMDYKMKLNGQLEREHRLVLTYS</sequence>
<dbReference type="HOGENOM" id="CLU_120388_2_1_9"/>
<proteinExistence type="predicted"/>
<dbReference type="Pfam" id="PF09148">
    <property type="entry name" value="DUF1934"/>
    <property type="match status" value="1"/>
</dbReference>
<dbReference type="Gene3D" id="2.40.128.20">
    <property type="match status" value="1"/>
</dbReference>
<dbReference type="KEGG" id="oih:OB3016"/>
<dbReference type="SUPFAM" id="SSF50814">
    <property type="entry name" value="Lipocalins"/>
    <property type="match status" value="1"/>
</dbReference>
<accession>Q8EM44</accession>
<evidence type="ECO:0000313" key="1">
    <source>
        <dbReference type="EMBL" id="BAC14972.1"/>
    </source>
</evidence>
<organism evidence="1 2">
    <name type="scientific">Oceanobacillus iheyensis (strain DSM 14371 / CIP 107618 / JCM 11309 / KCTC 3954 / HTE831)</name>
    <dbReference type="NCBI Taxonomy" id="221109"/>
    <lineage>
        <taxon>Bacteria</taxon>
        <taxon>Bacillati</taxon>
        <taxon>Bacillota</taxon>
        <taxon>Bacilli</taxon>
        <taxon>Bacillales</taxon>
        <taxon>Bacillaceae</taxon>
        <taxon>Oceanobacillus</taxon>
    </lineage>
</organism>
<name>Q8EM44_OCEIH</name>
<reference evidence="1 2" key="1">
    <citation type="journal article" date="2001" name="FEMS Microbiol. Lett.">
        <title>Oceanobacillus iheyensis gen. nov., sp. nov., a deep-sea extremely halotolerant and alkaliphilic species isolated from a depth of 1050 m on the Iheya Ridge.</title>
        <authorList>
            <person name="Lu J."/>
            <person name="Nogi Y."/>
            <person name="Takami H."/>
        </authorList>
    </citation>
    <scope>NUCLEOTIDE SEQUENCE [LARGE SCALE GENOMIC DNA]</scope>
    <source>
        <strain evidence="2">DSM 14371 / CIP 107618 / JCM 11309 / KCTC 3954 / HTE831</strain>
    </source>
</reference>
<reference evidence="1 2" key="2">
    <citation type="journal article" date="2002" name="Nucleic Acids Res.">
        <title>Genome sequence of Oceanobacillus iheyensis isolated from the Iheya Ridge and its unexpected adaptive capabilities to extreme environments.</title>
        <authorList>
            <person name="Takami H."/>
            <person name="Takaki Y."/>
            <person name="Uchiyama I."/>
        </authorList>
    </citation>
    <scope>NUCLEOTIDE SEQUENCE [LARGE SCALE GENOMIC DNA]</scope>
    <source>
        <strain evidence="2">DSM 14371 / CIP 107618 / JCM 11309 / KCTC 3954 / HTE831</strain>
    </source>
</reference>
<dbReference type="InterPro" id="IPR015231">
    <property type="entry name" value="DUF1934"/>
</dbReference>
<protein>
    <submittedName>
        <fullName evidence="1">Hypothetical conserved protein</fullName>
    </submittedName>
</protein>
<dbReference type="InterPro" id="IPR012674">
    <property type="entry name" value="Calycin"/>
</dbReference>
<dbReference type="AlphaFoldDB" id="Q8EM44"/>
<evidence type="ECO:0000313" key="2">
    <source>
        <dbReference type="Proteomes" id="UP000000822"/>
    </source>
</evidence>
<gene>
    <name evidence="1" type="ordered locus">OB3016</name>
</gene>
<dbReference type="RefSeq" id="WP_011067412.1">
    <property type="nucleotide sequence ID" value="NC_004193.1"/>
</dbReference>
<dbReference type="eggNOG" id="COG4506">
    <property type="taxonomic scope" value="Bacteria"/>
</dbReference>